<dbReference type="AlphaFoldDB" id="A0A176WG02"/>
<proteinExistence type="predicted"/>
<gene>
    <name evidence="1" type="ORF">AXG93_1793s1090</name>
</gene>
<dbReference type="EMBL" id="LVLJ01000882">
    <property type="protein sequence ID" value="OAE32178.1"/>
    <property type="molecule type" value="Genomic_DNA"/>
</dbReference>
<comment type="caution">
    <text evidence="1">The sequence shown here is derived from an EMBL/GenBank/DDBJ whole genome shotgun (WGS) entry which is preliminary data.</text>
</comment>
<accession>A0A176WG02</accession>
<sequence>MEEKLFECDEGEDRLWKEFSTSVIQEQEDSGSAIVSKVARVKDDVPPDTRSVQVHTTVTCLGSCALIPSTPSLRWSRYSQGILPLLQQTDALLQSSLPESTILQFCSKHDSPACDSFATEFRAGRAGRLGGVCRKLSSPWSGVQGLSSDDMLLRRFGNRGAQSSGVLWSNDLRSTDDIMGIRFDVPEESCSRAEIVALQHPASEMDIGELDGDASTQGMRISANDQLPRETKNLAAYSRFSKVATRLVTEEFSTPCCMVVIEEPWKGADVVKEAVLGVKDAVTGQNPPQ</sequence>
<evidence type="ECO:0000313" key="2">
    <source>
        <dbReference type="Proteomes" id="UP000077202"/>
    </source>
</evidence>
<keyword evidence="2" id="KW-1185">Reference proteome</keyword>
<name>A0A176WG02_MARPO</name>
<organism evidence="1 2">
    <name type="scientific">Marchantia polymorpha subsp. ruderalis</name>
    <dbReference type="NCBI Taxonomy" id="1480154"/>
    <lineage>
        <taxon>Eukaryota</taxon>
        <taxon>Viridiplantae</taxon>
        <taxon>Streptophyta</taxon>
        <taxon>Embryophyta</taxon>
        <taxon>Marchantiophyta</taxon>
        <taxon>Marchantiopsida</taxon>
        <taxon>Marchantiidae</taxon>
        <taxon>Marchantiales</taxon>
        <taxon>Marchantiaceae</taxon>
        <taxon>Marchantia</taxon>
    </lineage>
</organism>
<reference evidence="1" key="1">
    <citation type="submission" date="2016-03" db="EMBL/GenBank/DDBJ databases">
        <title>Mechanisms controlling the formation of the plant cell surface in tip-growing cells are functionally conserved among land plants.</title>
        <authorList>
            <person name="Honkanen S."/>
            <person name="Jones V.A."/>
            <person name="Morieri G."/>
            <person name="Champion C."/>
            <person name="Hetherington A.J."/>
            <person name="Kelly S."/>
            <person name="Saint-Marcoux D."/>
            <person name="Proust H."/>
            <person name="Prescott H."/>
            <person name="Dolan L."/>
        </authorList>
    </citation>
    <scope>NUCLEOTIDE SEQUENCE [LARGE SCALE GENOMIC DNA]</scope>
    <source>
        <tissue evidence="1">Whole gametophyte</tissue>
    </source>
</reference>
<evidence type="ECO:0000313" key="1">
    <source>
        <dbReference type="EMBL" id="OAE32178.1"/>
    </source>
</evidence>
<dbReference type="Proteomes" id="UP000077202">
    <property type="component" value="Unassembled WGS sequence"/>
</dbReference>
<protein>
    <submittedName>
        <fullName evidence="1">Uncharacterized protein</fullName>
    </submittedName>
</protein>